<dbReference type="Gene3D" id="2.40.400.10">
    <property type="entry name" value="Acetoacetate decarboxylase-like"/>
    <property type="match status" value="1"/>
</dbReference>
<evidence type="ECO:0000313" key="1">
    <source>
        <dbReference type="EMBL" id="AWB27696.1"/>
    </source>
</evidence>
<evidence type="ECO:0000313" key="2">
    <source>
        <dbReference type="Proteomes" id="UP000244727"/>
    </source>
</evidence>
<dbReference type="SUPFAM" id="SSF160104">
    <property type="entry name" value="Acetoacetate decarboxylase-like"/>
    <property type="match status" value="1"/>
</dbReference>
<dbReference type="InterPro" id="IPR023375">
    <property type="entry name" value="ADC_dom_sf"/>
</dbReference>
<dbReference type="Pfam" id="PF06314">
    <property type="entry name" value="ADC"/>
    <property type="match status" value="1"/>
</dbReference>
<organism evidence="1 2">
    <name type="scientific">Halococcoides cellulosivorans</name>
    <dbReference type="NCBI Taxonomy" id="1679096"/>
    <lineage>
        <taxon>Archaea</taxon>
        <taxon>Methanobacteriati</taxon>
        <taxon>Methanobacteriota</taxon>
        <taxon>Stenosarchaea group</taxon>
        <taxon>Halobacteria</taxon>
        <taxon>Halobacteriales</taxon>
        <taxon>Haloarculaceae</taxon>
        <taxon>Halococcoides</taxon>
    </lineage>
</organism>
<accession>A0A2R4X1M5</accession>
<protein>
    <submittedName>
        <fullName evidence="1">Acetoacetate decarboxylase</fullName>
    </submittedName>
</protein>
<reference evidence="1 2" key="1">
    <citation type="submission" date="2018-04" db="EMBL/GenBank/DDBJ databases">
        <title>Halococcoides cellulosivorans gen. nov., sp. nov., an extremely halophilic cellulose-utilizing haloarchaeon from hypersaline lakes.</title>
        <authorList>
            <person name="Sorokin D.Y."/>
            <person name="Toshchakov S.V."/>
            <person name="Samarov N.I."/>
            <person name="Korzhenkov A."/>
            <person name="Kublanov I.V."/>
        </authorList>
    </citation>
    <scope>NUCLEOTIDE SEQUENCE [LARGE SCALE GENOMIC DNA]</scope>
    <source>
        <strain evidence="1 2">HArcel1</strain>
    </source>
</reference>
<proteinExistence type="predicted"/>
<sequence length="242" mass="26121">MTGADREPHSLSTGHTVGVPLDLEATITGAVFAAPLDDLRAMVPDGLRPVRLTPRRGGITILSVDYHRIGDDAMAPYNEVSIQIPATREGSRTVPVVSGLLGATGGYVWAMPVTTEPAKALGREVWGYPKTVADIAIDHGERATQTTVSLDGDRVLTMDVTRPPAVPLRVRGHTYTELDGRLVREDTAIRGRVGAWPLSQGATVEVGSRGFARQVPEEWFDGRALLRLAADCRFRIEAPRPV</sequence>
<dbReference type="KEGG" id="harc:HARCEL1_08215"/>
<dbReference type="GO" id="GO:0016829">
    <property type="term" value="F:lyase activity"/>
    <property type="evidence" value="ECO:0007669"/>
    <property type="project" value="InterPro"/>
</dbReference>
<dbReference type="InterPro" id="IPR010451">
    <property type="entry name" value="Acetoacetate_decarboxylase"/>
</dbReference>
<dbReference type="Proteomes" id="UP000244727">
    <property type="component" value="Chromosome"/>
</dbReference>
<keyword evidence="2" id="KW-1185">Reference proteome</keyword>
<dbReference type="AlphaFoldDB" id="A0A2R4X1M5"/>
<dbReference type="EMBL" id="CP028858">
    <property type="protein sequence ID" value="AWB27696.1"/>
    <property type="molecule type" value="Genomic_DNA"/>
</dbReference>
<dbReference type="RefSeq" id="WP_108382253.1">
    <property type="nucleotide sequence ID" value="NZ_CP028858.1"/>
</dbReference>
<dbReference type="GeneID" id="36512484"/>
<gene>
    <name evidence="1" type="ORF">HARCEL1_08215</name>
</gene>
<name>A0A2R4X1M5_9EURY</name>